<dbReference type="InterPro" id="IPR042104">
    <property type="entry name" value="PKS_dehydratase_sf"/>
</dbReference>
<dbReference type="InterPro" id="IPR029058">
    <property type="entry name" value="AB_hydrolase_fold"/>
</dbReference>
<dbReference type="EMBL" id="JBHLZU010000006">
    <property type="protein sequence ID" value="MFB9903725.1"/>
    <property type="molecule type" value="Genomic_DNA"/>
</dbReference>
<feature type="active site" description="Proton acceptor; for dehydratase activity" evidence="9">
    <location>
        <position position="2501"/>
    </location>
</feature>
<dbReference type="InterPro" id="IPR020841">
    <property type="entry name" value="PKS_Beta-ketoAc_synthase_dom"/>
</dbReference>
<dbReference type="CDD" id="cd00833">
    <property type="entry name" value="PKS"/>
    <property type="match status" value="2"/>
</dbReference>
<feature type="active site" description="Proton donor; for dehydratase activity" evidence="9">
    <location>
        <position position="2668"/>
    </location>
</feature>
<dbReference type="SMART" id="SM00826">
    <property type="entry name" value="PKS_DH"/>
    <property type="match status" value="1"/>
</dbReference>
<dbReference type="Proteomes" id="UP001589693">
    <property type="component" value="Unassembled WGS sequence"/>
</dbReference>
<dbReference type="PANTHER" id="PTHR43775">
    <property type="entry name" value="FATTY ACID SYNTHASE"/>
    <property type="match status" value="1"/>
</dbReference>
<evidence type="ECO:0000256" key="7">
    <source>
        <dbReference type="ARBA" id="ARBA00023268"/>
    </source>
</evidence>
<dbReference type="InterPro" id="IPR013968">
    <property type="entry name" value="PKS_KR"/>
</dbReference>
<name>A0ABV5ZS73_9PSEU</name>
<feature type="domain" description="Ketosynthase family 3 (KS3)" evidence="11">
    <location>
        <begin position="1571"/>
        <end position="1995"/>
    </location>
</feature>
<dbReference type="Pfam" id="PF00698">
    <property type="entry name" value="Acyl_transf_1"/>
    <property type="match status" value="2"/>
</dbReference>
<dbReference type="Pfam" id="PF00109">
    <property type="entry name" value="ketoacyl-synt"/>
    <property type="match status" value="2"/>
</dbReference>
<dbReference type="SMART" id="SM00822">
    <property type="entry name" value="PKS_KR"/>
    <property type="match status" value="2"/>
</dbReference>
<dbReference type="SUPFAM" id="SSF101173">
    <property type="entry name" value="Docking domain B of the erythromycin polyketide synthase (DEBS)"/>
    <property type="match status" value="1"/>
</dbReference>
<feature type="domain" description="Ketosynthase family 3 (KS3)" evidence="11">
    <location>
        <begin position="33"/>
        <end position="459"/>
    </location>
</feature>
<gene>
    <name evidence="13" type="ORF">ACFFQA_07230</name>
</gene>
<keyword evidence="14" id="KW-1185">Reference proteome</keyword>
<feature type="region of interest" description="N-terminal hotdog fold" evidence="9">
    <location>
        <begin position="2469"/>
        <end position="2595"/>
    </location>
</feature>
<dbReference type="SMART" id="SM00824">
    <property type="entry name" value="PKS_TE"/>
    <property type="match status" value="1"/>
</dbReference>
<keyword evidence="5" id="KW-0808">Transferase</keyword>
<dbReference type="Gene3D" id="1.10.1200.10">
    <property type="entry name" value="ACP-like"/>
    <property type="match status" value="2"/>
</dbReference>
<dbReference type="PROSITE" id="PS52019">
    <property type="entry name" value="PKS_MFAS_DH"/>
    <property type="match status" value="1"/>
</dbReference>
<comment type="pathway">
    <text evidence="2">Antibiotic biosynthesis.</text>
</comment>
<dbReference type="Pfam" id="PF22621">
    <property type="entry name" value="CurL-like_PKS_C"/>
    <property type="match status" value="1"/>
</dbReference>
<evidence type="ECO:0000256" key="3">
    <source>
        <dbReference type="ARBA" id="ARBA00022450"/>
    </source>
</evidence>
<dbReference type="Pfam" id="PF02801">
    <property type="entry name" value="Ketoacyl-synt_C"/>
    <property type="match status" value="2"/>
</dbReference>
<evidence type="ECO:0000256" key="1">
    <source>
        <dbReference type="ARBA" id="ARBA00001957"/>
    </source>
</evidence>
<dbReference type="InterPro" id="IPR014043">
    <property type="entry name" value="Acyl_transferase_dom"/>
</dbReference>
<reference evidence="13 14" key="1">
    <citation type="submission" date="2024-09" db="EMBL/GenBank/DDBJ databases">
        <authorList>
            <person name="Sun Q."/>
            <person name="Mori K."/>
        </authorList>
    </citation>
    <scope>NUCLEOTIDE SEQUENCE [LARGE SCALE GENOMIC DNA]</scope>
    <source>
        <strain evidence="13 14">TBRC 7907</strain>
    </source>
</reference>
<evidence type="ECO:0000256" key="2">
    <source>
        <dbReference type="ARBA" id="ARBA00004792"/>
    </source>
</evidence>
<dbReference type="InterPro" id="IPR006162">
    <property type="entry name" value="Ppantetheine_attach_site"/>
</dbReference>
<dbReference type="PROSITE" id="PS52004">
    <property type="entry name" value="KS3_2"/>
    <property type="match status" value="2"/>
</dbReference>
<dbReference type="InterPro" id="IPR018201">
    <property type="entry name" value="Ketoacyl_synth_AS"/>
</dbReference>
<dbReference type="PANTHER" id="PTHR43775:SF51">
    <property type="entry name" value="INACTIVE PHENOLPHTHIOCEROL SYNTHESIS POLYKETIDE SYNTHASE TYPE I PKS1-RELATED"/>
    <property type="match status" value="1"/>
</dbReference>
<dbReference type="InterPro" id="IPR016035">
    <property type="entry name" value="Acyl_Trfase/lysoPLipase"/>
</dbReference>
<feature type="region of interest" description="C-terminal hotdog fold" evidence="9">
    <location>
        <begin position="2607"/>
        <end position="2745"/>
    </location>
</feature>
<keyword evidence="3" id="KW-0596">Phosphopantetheine</keyword>
<dbReference type="InterPro" id="IPR016036">
    <property type="entry name" value="Malonyl_transacylase_ACP-bd"/>
</dbReference>
<keyword evidence="7" id="KW-0511">Multifunctional enzyme</keyword>
<dbReference type="SMART" id="SM01294">
    <property type="entry name" value="PKS_PP_betabranch"/>
    <property type="match status" value="2"/>
</dbReference>
<evidence type="ECO:0000313" key="14">
    <source>
        <dbReference type="Proteomes" id="UP001589693"/>
    </source>
</evidence>
<dbReference type="Pfam" id="PF18369">
    <property type="entry name" value="PKS_DE"/>
    <property type="match status" value="1"/>
</dbReference>
<dbReference type="Pfam" id="PF16197">
    <property type="entry name" value="KAsynt_C_assoc"/>
    <property type="match status" value="1"/>
</dbReference>
<evidence type="ECO:0000256" key="6">
    <source>
        <dbReference type="ARBA" id="ARBA00023194"/>
    </source>
</evidence>
<dbReference type="Pfam" id="PF00975">
    <property type="entry name" value="Thioesterase"/>
    <property type="match status" value="1"/>
</dbReference>
<comment type="cofactor">
    <cofactor evidence="1">
        <name>pantetheine 4'-phosphate</name>
        <dbReference type="ChEBI" id="CHEBI:47942"/>
    </cofactor>
</comment>
<keyword evidence="8" id="KW-0012">Acyltransferase</keyword>
<dbReference type="InterPro" id="IPR009081">
    <property type="entry name" value="PP-bd_ACP"/>
</dbReference>
<dbReference type="InterPro" id="IPR014030">
    <property type="entry name" value="Ketoacyl_synth_N"/>
</dbReference>
<dbReference type="Gene3D" id="3.10.129.110">
    <property type="entry name" value="Polyketide synthase dehydratase"/>
    <property type="match status" value="1"/>
</dbReference>
<dbReference type="Gene3D" id="3.40.47.10">
    <property type="match status" value="2"/>
</dbReference>
<dbReference type="Gene3D" id="3.40.50.1820">
    <property type="entry name" value="alpha/beta hydrolase"/>
    <property type="match status" value="1"/>
</dbReference>
<comment type="caution">
    <text evidence="13">The sequence shown here is derived from an EMBL/GenBank/DDBJ whole genome shotgun (WGS) entry which is preliminary data.</text>
</comment>
<dbReference type="SUPFAM" id="SSF47336">
    <property type="entry name" value="ACP-like"/>
    <property type="match status" value="2"/>
</dbReference>
<dbReference type="Gene3D" id="3.40.366.10">
    <property type="entry name" value="Malonyl-Coenzyme A Acyl Carrier Protein, domain 2"/>
    <property type="match status" value="2"/>
</dbReference>
<dbReference type="InterPro" id="IPR020802">
    <property type="entry name" value="TesA-like"/>
</dbReference>
<dbReference type="InterPro" id="IPR049900">
    <property type="entry name" value="PKS_mFAS_DH"/>
</dbReference>
<dbReference type="SUPFAM" id="SSF53474">
    <property type="entry name" value="alpha/beta-Hydrolases"/>
    <property type="match status" value="1"/>
</dbReference>
<dbReference type="Pfam" id="PF08990">
    <property type="entry name" value="Docking"/>
    <property type="match status" value="1"/>
</dbReference>
<dbReference type="InterPro" id="IPR016039">
    <property type="entry name" value="Thiolase-like"/>
</dbReference>
<dbReference type="InterPro" id="IPR050091">
    <property type="entry name" value="PKS_NRPS_Biosynth_Enz"/>
</dbReference>
<dbReference type="SMART" id="SM00827">
    <property type="entry name" value="PKS_AT"/>
    <property type="match status" value="2"/>
</dbReference>
<dbReference type="Pfam" id="PF21089">
    <property type="entry name" value="PKS_DH_N"/>
    <property type="match status" value="1"/>
</dbReference>
<dbReference type="Gene3D" id="6.10.140.1830">
    <property type="match status" value="1"/>
</dbReference>
<evidence type="ECO:0000256" key="9">
    <source>
        <dbReference type="PROSITE-ProRule" id="PRU01363"/>
    </source>
</evidence>
<proteinExistence type="predicted"/>
<dbReference type="SMART" id="SM00825">
    <property type="entry name" value="PKS_KS"/>
    <property type="match status" value="2"/>
</dbReference>
<keyword evidence="4" id="KW-0597">Phosphoprotein</keyword>
<evidence type="ECO:0000256" key="8">
    <source>
        <dbReference type="ARBA" id="ARBA00023315"/>
    </source>
</evidence>
<dbReference type="CDD" id="cd08956">
    <property type="entry name" value="KR_3_FAS_SDR_x"/>
    <property type="match status" value="1"/>
</dbReference>
<feature type="domain" description="Carrier" evidence="10">
    <location>
        <begin position="1476"/>
        <end position="1551"/>
    </location>
</feature>
<dbReference type="PROSITE" id="PS00606">
    <property type="entry name" value="KS3_1"/>
    <property type="match status" value="2"/>
</dbReference>
<dbReference type="SUPFAM" id="SSF53901">
    <property type="entry name" value="Thiolase-like"/>
    <property type="match status" value="2"/>
</dbReference>
<dbReference type="SUPFAM" id="SSF55048">
    <property type="entry name" value="Probable ACP-binding domain of malonyl-CoA ACP transacylase"/>
    <property type="match status" value="2"/>
</dbReference>
<dbReference type="Pfam" id="PF00550">
    <property type="entry name" value="PP-binding"/>
    <property type="match status" value="2"/>
</dbReference>
<evidence type="ECO:0000259" key="10">
    <source>
        <dbReference type="PROSITE" id="PS50075"/>
    </source>
</evidence>
<feature type="domain" description="Carrier" evidence="10">
    <location>
        <begin position="3214"/>
        <end position="3289"/>
    </location>
</feature>
<evidence type="ECO:0000256" key="5">
    <source>
        <dbReference type="ARBA" id="ARBA00022679"/>
    </source>
</evidence>
<dbReference type="InterPro" id="IPR049552">
    <property type="entry name" value="PKS_DH_N"/>
</dbReference>
<evidence type="ECO:0000259" key="12">
    <source>
        <dbReference type="PROSITE" id="PS52019"/>
    </source>
</evidence>
<accession>A0ABV5ZS73</accession>
<evidence type="ECO:0000313" key="13">
    <source>
        <dbReference type="EMBL" id="MFB9903725.1"/>
    </source>
</evidence>
<dbReference type="PROSITE" id="PS00012">
    <property type="entry name" value="PHOSPHOPANTETHEINE"/>
    <property type="match status" value="2"/>
</dbReference>
<feature type="domain" description="PKS/mFAS DH" evidence="12">
    <location>
        <begin position="2469"/>
        <end position="2745"/>
    </location>
</feature>
<dbReference type="InterPro" id="IPR014031">
    <property type="entry name" value="Ketoacyl_synth_C"/>
</dbReference>
<dbReference type="InterPro" id="IPR055123">
    <property type="entry name" value="SpnB-like_Rossmann"/>
</dbReference>
<evidence type="ECO:0000259" key="11">
    <source>
        <dbReference type="PROSITE" id="PS52004"/>
    </source>
</evidence>
<dbReference type="SUPFAM" id="SSF52151">
    <property type="entry name" value="FabD/lysophospholipase-like"/>
    <property type="match status" value="2"/>
</dbReference>
<protein>
    <submittedName>
        <fullName evidence="13">Type I polyketide synthase</fullName>
    </submittedName>
</protein>
<dbReference type="Pfam" id="PF22953">
    <property type="entry name" value="SpnB_Rossmann"/>
    <property type="match status" value="1"/>
</dbReference>
<dbReference type="InterPro" id="IPR057326">
    <property type="entry name" value="KR_dom"/>
</dbReference>
<dbReference type="InterPro" id="IPR041618">
    <property type="entry name" value="PKS_DE"/>
</dbReference>
<keyword evidence="6" id="KW-0045">Antibiotic biosynthesis</keyword>
<dbReference type="NCBIfam" id="NF045894">
    <property type="entry name" value="PKS_plus_SDR"/>
    <property type="match status" value="1"/>
</dbReference>
<dbReference type="Pfam" id="PF08659">
    <property type="entry name" value="KR"/>
    <property type="match status" value="2"/>
</dbReference>
<dbReference type="InterPro" id="IPR036291">
    <property type="entry name" value="NAD(P)-bd_dom_sf"/>
</dbReference>
<dbReference type="InterPro" id="IPR001031">
    <property type="entry name" value="Thioesterase"/>
</dbReference>
<sequence>MSNEEKFLDYLKRATADLRQTRRRLREVEDKAQEPIAVIGIGCRFPGGVSSPEQLWDLVASGADAVGGLPANRGWVTEGLYDPDPDRHGKSYTVDGGFLYEAGEFDPGFFGISPREALAMDPQQRLVLETAWEAVERAGIDPLSLKGSSTGTFVGCNYHDYSPTLENAPEGSEGHLLTGTASSVMSGRVSYTLGLEGPAVTVDTACSSSLVTLHLAVQALRTGECSLALAGGVAIMMNLGSFVAFSRQRALAKDGRCKAFSDDADGFGMGEGVGLVLLERLSDARRNGHEVLAVVRGSAINQDGASNGLTAPNGPSQQRVIRQALSNARLSAGQVDAVEAHGTGTSLGDPIEAQALLATYGQGRPSDRPLWIGSVKSNIGHAQAAAGVAGVIKMVMALRNGVLPRTLHVSSPSSHVDWSSGAVSLLTEAREWETGDEPRRAGVSAFGISGTNVHLILEQATEAPVEEQADPEQEPVVVEEATRPAVRADVLPWVLSGATPEALRAQAGRLLSFVDGQEHALADVGSSLATGRASLDRRAVVLAAERAGFIDGLGALSRDEAAPNLVTGSAQDADRVVFVFPGQGSQWVGMALELLDTAPAFADRLRECATALESYVDWSLLDVLRDAEAMDRVDVVQPALWAVMVSLAELWRSFGVEPSAVVGHSQGEIAAAAVSGALSLEDAAKVVALRSKAILDIAGRGGMVSIALPLEQVEQRIAQWDGRVSVAAVNGPAAVVVSGDSQALVELVAACEADEVRARTIPVDYASHSAHVEALKDKLATVLAGITPRASEVPFFSTVTGDWLDTTEMDADYWYRNLRQTVRLEAATRSLVEQGFGAFVEASAHPVLTMAVQDTAEATGTPVVAVGSLRRDEGDLTRFLTSLAEAYTRGVRVDWSPVFPDAGRVDLPTYAFQRQHYWLEQPASASAAAEGTADAEFWAAVDSGDLDALAGSLNLADDVERSSLTALLPALSRWHRQRLDQSIVDAWRYRVGWKPVSVTSTPLAGTWLVVGDGGTHPWGTVAPLALQRNGAQVLRVEVDASADRAAVAAAVRAATGDQDVAGVLSLAGLDDRPSALAATLALVQALGDAGLEAPLWTVTRGAVSVGRSDRLDHPGLAALWGLGRVAAMELPSRWGGLVDLPEVADERAADRFVAVLAGAGDEDQLAVRAQGVFARRLVRAPLADAAPGRGWTPRGTTLITGGTGSVAAHLARSLAEDGAQHLVLAGRRGPDAPGAAELRAELESLGARVTLAACDVTDRDAVAGLIASISAELPLTSVFHAAGVLDDAVLDDLTPQRLDAVTRTKVDAARHLAELTAGLDLSAFVLFSSFAGTLPNVGQGNYAAANAVLDALAEQRAAAGLPATSVAWGSWGSGGLVTDEVGERMRRDGVPPMDPGLAISALRQAIEHDETFLAVVDIDWERFAPGVVAARPCPLIGDLPEAVRALSSPASGLGESTEDTSFAARLAGRSSAERDRALLELVRVNAAAVLGHTGTDEVPADRAFRELGFDSLISVELRNRLASATGLRLTATLAFDHPTPAVLARHLGSELFGADEAAPAAVTTGTSVTEDEPIAIVAMSCRYPGGVESPEDLWRLVSTGTDAMGEFPEGRGWNVERLYHPDPDHPGTTYVRQGGFLHDADKFDPAFFGISPREALAMDPQQRLLLEGTWETFERAGIDPSVLRGSRTGVFIGSNGQEYATNLERVPDGLEGYMLTGSNAAVVSGRISYVFGLEGPAVTVDTACSSSLVALHLAAQALRNGECDMALTGGVTVMVTPRAFVEFSRQRGMAPDGRCKAFAAGADGTGWGDGIGLLLLERFSDARRNGHEVLAVVRGSAINQDGASNGLTAPNGPAQQRVIRQALANAGLSTSDVDAVEAHGTGTSLGDPIEAQALLATYGQDRDDPLWLGSIKSNIGHTQAAAGVAGVIKMVEAMRHGVLPPTLHVDAPTPEVDWSAGSVSLLTSAVDWPERDRPRRAGVSSFGVSGTNAHTIIEQAPPADAEPVVEVSRGGALPWVLSAKGEQSLFVQAQRLLSFVEERPELAPADVAYSLATSRSALEQRAVVVGEDREDLLAGLTALAEGRSAANLVRGSAREGGIAFMFSGQGSQRAGMAAGLYAAEPVFADAFDEVCAHLDQHLDRPLREVMFAEAGSADAALLDSTDYTQPALFAIEVALYRLVRSWGVTPDYLLGHSIGEIAAAHVAGVFTLEDAATLVTARGRLMRALPEGGAMVAVQAAEEEVWPLLTGREHEVGVAAVNGPLSTVLSGSEAAVLDLAEHWKSLGRKTKRLQVSHAFHSPLMDGMLADFERVAKGLAYSEPTVEIVSNVTGELIGAEQLCSPEYWVGHVRRAVRFHNGVQHLHGLGVTTFVELGPGGVLSAMAQDSLAERTDTAVVVPVLRADREESRAVVTALAQLHANGIAVDWDAVFQGRGGRRVDLPTYAFLRQRFWLEDDASVGDVTSAGLGAADHPLLGAAVPLAAGDGLLLTGRLGLDTHPWLADHAVMDTVLLPGTAFVELAIRAGDQIECDRVEELTLSAPLVLPAAPAGVQIQLVVGAADAGERRSLTVYSRPEDAPAELPWTQHATGWLASGAVNEPFTLAAWPPTDAQPLDVEGFYAGLGDAGYGYGPVFQGLRAAWRSGDDVYAEVELPERNRDGADRFGLHPALLDAALQAVGFLPGLGSGTARLPFAWTDVSLHASGATALRVHLSPRGEESVSVRVTDAAGAAVASVEELVLRPVTGDQVRSRGSDSLFRMEWATVASAPARAGDWAVVGVDTLELGVPDYEDVPALLAALDTGTAVPEAVFARIGSTVDGEVPGAVRAAVTEALVLVQQWLAEPRLESSKLVLVTRGAVTAAPALAPVWGLVRSAQSENPDRIVLIDLDEDEESRRALPSALASAEPELAIRSGELRARRLARVTEVAEDGPQWNEQGTVLVTGATGTLGALVSRHLVTGRGMRHLVLTSRRGADAPGTAELKAELEALGAQVTLAACDAADREALAAVLAAIPAEHPLTAVVHTAGVTDDGAVVSLTPERVDGVLRAKVDAGWNLHELTKDLDLAAFVLYSSAAGVLGGFGQANYAAGNAFLDALAELRREQGLVATSLVWGLWAETSGMTGVLADADRQRIERSGLVPMSTEDALALFDAACAVEDAVLAPISLNLAALREEAASGGLAAALRGIVRAPARRAAGSASGTTTLRQRLAAMAEQERGGFVLQFVREHVAQVLGHTGAAEIEERREFLELGFDSLTSVELRNRLVGETALRLPATLVFDYPNPAALAEYLLTELTTDSGPRSAATVQVAEVEQESTGTLSSLFVESVQAGTFPAFMKLLNAASEFRPVFTEETESEHVPQPVRLARGDGGPTLFCLTSYIGRSGAHEYARFAGSFRGERDVLALRQPGYARGELLPPTADAVARVQAEAIRRAVDDEPFVLAGYSSGGLIAQRVVHELEKLGLTPAGLVMVDSYALEDENGMKAMSRFIDTMMDTMMVEMEGVRGERDIWGEAWLTSMGHYSQLDWSLREISAPTLLVRPSEPMLEWNEPTDWRACLPYPHEVAEVSGNHFTMMGDYAHEVAEVIKDWAAGL</sequence>
<dbReference type="InterPro" id="IPR020806">
    <property type="entry name" value="PKS_PP-bd"/>
</dbReference>
<dbReference type="InterPro" id="IPR001227">
    <property type="entry name" value="Ac_transferase_dom_sf"/>
</dbReference>
<dbReference type="InterPro" id="IPR036736">
    <property type="entry name" value="ACP-like_sf"/>
</dbReference>
<dbReference type="InterPro" id="IPR020807">
    <property type="entry name" value="PKS_DH"/>
</dbReference>
<dbReference type="SUPFAM" id="SSF51735">
    <property type="entry name" value="NAD(P)-binding Rossmann-fold domains"/>
    <property type="match status" value="4"/>
</dbReference>
<dbReference type="SMART" id="SM00823">
    <property type="entry name" value="PKS_PP"/>
    <property type="match status" value="2"/>
</dbReference>
<dbReference type="InterPro" id="IPR049551">
    <property type="entry name" value="PKS_DH_C"/>
</dbReference>
<dbReference type="Pfam" id="PF14765">
    <property type="entry name" value="PS-DH"/>
    <property type="match status" value="1"/>
</dbReference>
<evidence type="ECO:0000256" key="4">
    <source>
        <dbReference type="ARBA" id="ARBA00022553"/>
    </source>
</evidence>
<dbReference type="PROSITE" id="PS50075">
    <property type="entry name" value="CARRIER"/>
    <property type="match status" value="2"/>
</dbReference>
<dbReference type="InterPro" id="IPR015083">
    <property type="entry name" value="NorB/c/GfsB-D-like_docking"/>
</dbReference>
<dbReference type="InterPro" id="IPR032821">
    <property type="entry name" value="PKS_assoc"/>
</dbReference>
<dbReference type="Gene3D" id="3.30.70.3290">
    <property type="match status" value="2"/>
</dbReference>
<dbReference type="InterPro" id="IPR036299">
    <property type="entry name" value="Polyketide_synth_docking_sf"/>
</dbReference>
<dbReference type="Gene3D" id="3.40.50.720">
    <property type="entry name" value="NAD(P)-binding Rossmann-like Domain"/>
    <property type="match status" value="2"/>
</dbReference>
<organism evidence="13 14">
    <name type="scientific">Allokutzneria oryzae</name>
    <dbReference type="NCBI Taxonomy" id="1378989"/>
    <lineage>
        <taxon>Bacteria</taxon>
        <taxon>Bacillati</taxon>
        <taxon>Actinomycetota</taxon>
        <taxon>Actinomycetes</taxon>
        <taxon>Pseudonocardiales</taxon>
        <taxon>Pseudonocardiaceae</taxon>
        <taxon>Allokutzneria</taxon>
    </lineage>
</organism>
<dbReference type="RefSeq" id="WP_377850881.1">
    <property type="nucleotide sequence ID" value="NZ_JBHLZU010000006.1"/>
</dbReference>
<dbReference type="CDD" id="cd08952">
    <property type="entry name" value="KR_1_SDR_x"/>
    <property type="match status" value="1"/>
</dbReference>